<evidence type="ECO:0000256" key="13">
    <source>
        <dbReference type="ARBA" id="ARBA00023211"/>
    </source>
</evidence>
<dbReference type="GO" id="GO:0035861">
    <property type="term" value="C:site of double-strand break"/>
    <property type="evidence" value="ECO:0007669"/>
    <property type="project" value="TreeGrafter"/>
</dbReference>
<dbReference type="Pfam" id="PF00149">
    <property type="entry name" value="Metallophos"/>
    <property type="match status" value="1"/>
</dbReference>
<evidence type="ECO:0000259" key="19">
    <source>
        <dbReference type="SMART" id="SM01347"/>
    </source>
</evidence>
<keyword evidence="13 16" id="KW-0464">Manganese</keyword>
<reference evidence="20" key="1">
    <citation type="submission" date="2021-03" db="EMBL/GenBank/DDBJ databases">
        <title>Chromosome level genome of the anhydrobiotic midge Polypedilum vanderplanki.</title>
        <authorList>
            <person name="Yoshida Y."/>
            <person name="Kikawada T."/>
            <person name="Gusev O."/>
        </authorList>
    </citation>
    <scope>NUCLEOTIDE SEQUENCE</scope>
    <source>
        <strain evidence="20">NIAS01</strain>
        <tissue evidence="20">Whole body or cell culture</tissue>
    </source>
</reference>
<organism evidence="20 21">
    <name type="scientific">Polypedilum vanderplanki</name>
    <name type="common">Sleeping chironomid midge</name>
    <dbReference type="NCBI Taxonomy" id="319348"/>
    <lineage>
        <taxon>Eukaryota</taxon>
        <taxon>Metazoa</taxon>
        <taxon>Ecdysozoa</taxon>
        <taxon>Arthropoda</taxon>
        <taxon>Hexapoda</taxon>
        <taxon>Insecta</taxon>
        <taxon>Pterygota</taxon>
        <taxon>Neoptera</taxon>
        <taxon>Endopterygota</taxon>
        <taxon>Diptera</taxon>
        <taxon>Nematocera</taxon>
        <taxon>Chironomoidea</taxon>
        <taxon>Chironomidae</taxon>
        <taxon>Chironominae</taxon>
        <taxon>Polypedilum</taxon>
        <taxon>Polypedilum</taxon>
    </lineage>
</organism>
<feature type="compositionally biased region" description="Polar residues" evidence="18">
    <location>
        <begin position="668"/>
        <end position="681"/>
    </location>
</feature>
<dbReference type="CDD" id="cd00840">
    <property type="entry name" value="MPP_Mre11_N"/>
    <property type="match status" value="1"/>
</dbReference>
<dbReference type="GO" id="GO:0007095">
    <property type="term" value="P:mitotic G2 DNA damage checkpoint signaling"/>
    <property type="evidence" value="ECO:0007669"/>
    <property type="project" value="TreeGrafter"/>
</dbReference>
<evidence type="ECO:0000256" key="14">
    <source>
        <dbReference type="ARBA" id="ARBA00023242"/>
    </source>
</evidence>
<comment type="cofactor">
    <cofactor evidence="1 16">
        <name>Mn(2+)</name>
        <dbReference type="ChEBI" id="CHEBI:29035"/>
    </cofactor>
</comment>
<dbReference type="GO" id="GO:0006303">
    <property type="term" value="P:double-strand break repair via nonhomologous end joining"/>
    <property type="evidence" value="ECO:0007669"/>
    <property type="project" value="TreeGrafter"/>
</dbReference>
<dbReference type="GO" id="GO:0008296">
    <property type="term" value="F:3'-5'-DNA exonuclease activity"/>
    <property type="evidence" value="ECO:0007669"/>
    <property type="project" value="InterPro"/>
</dbReference>
<evidence type="ECO:0000256" key="18">
    <source>
        <dbReference type="SAM" id="MobiDB-lite"/>
    </source>
</evidence>
<dbReference type="InterPro" id="IPR038487">
    <property type="entry name" value="Mre11_capping_dom"/>
</dbReference>
<keyword evidence="21" id="KW-1185">Reference proteome</keyword>
<keyword evidence="9 16" id="KW-0227">DNA damage</keyword>
<dbReference type="SMART" id="SM01347">
    <property type="entry name" value="Mre11_DNA_bind"/>
    <property type="match status" value="1"/>
</dbReference>
<keyword evidence="15 16" id="KW-0469">Meiosis</keyword>
<dbReference type="InterPro" id="IPR007281">
    <property type="entry name" value="Mre11_DNA-bd"/>
</dbReference>
<dbReference type="GO" id="GO:0030870">
    <property type="term" value="C:Mre11 complex"/>
    <property type="evidence" value="ECO:0007669"/>
    <property type="project" value="UniProtKB-UniRule"/>
</dbReference>
<keyword evidence="10 16" id="KW-0378">Hydrolase</keyword>
<evidence type="ECO:0000256" key="12">
    <source>
        <dbReference type="ARBA" id="ARBA00023204"/>
    </source>
</evidence>
<dbReference type="PANTHER" id="PTHR10139:SF1">
    <property type="entry name" value="DOUBLE-STRAND BREAK REPAIR PROTEIN MRE11"/>
    <property type="match status" value="1"/>
</dbReference>
<proteinExistence type="inferred from homology"/>
<evidence type="ECO:0000256" key="15">
    <source>
        <dbReference type="ARBA" id="ARBA00023254"/>
    </source>
</evidence>
<dbReference type="InterPro" id="IPR029052">
    <property type="entry name" value="Metallo-depent_PP-like"/>
</dbReference>
<feature type="compositionally biased region" description="Low complexity" evidence="18">
    <location>
        <begin position="636"/>
        <end position="660"/>
    </location>
</feature>
<dbReference type="GO" id="GO:0031573">
    <property type="term" value="P:mitotic intra-S DNA damage checkpoint signaling"/>
    <property type="evidence" value="ECO:0007669"/>
    <property type="project" value="TreeGrafter"/>
</dbReference>
<comment type="similarity">
    <text evidence="4 16">Belongs to the MRE11/RAD32 family.</text>
</comment>
<evidence type="ECO:0000256" key="9">
    <source>
        <dbReference type="ARBA" id="ARBA00022763"/>
    </source>
</evidence>
<evidence type="ECO:0000313" key="20">
    <source>
        <dbReference type="EMBL" id="KAG5678522.1"/>
    </source>
</evidence>
<dbReference type="Gene3D" id="3.30.110.110">
    <property type="entry name" value="Mre11, capping domain"/>
    <property type="match status" value="1"/>
</dbReference>
<feature type="active site" description="Proton donor" evidence="17">
    <location>
        <position position="149"/>
    </location>
</feature>
<dbReference type="Gene3D" id="3.60.21.10">
    <property type="match status" value="1"/>
</dbReference>
<gene>
    <name evidence="20" type="ORF">PVAND_008189</name>
</gene>
<feature type="compositionally biased region" description="Polar residues" evidence="18">
    <location>
        <begin position="689"/>
        <end position="707"/>
    </location>
</feature>
<evidence type="ECO:0000256" key="4">
    <source>
        <dbReference type="ARBA" id="ARBA00009028"/>
    </source>
</evidence>
<keyword evidence="7" id="KW-0479">Metal-binding</keyword>
<feature type="compositionally biased region" description="Polar residues" evidence="18">
    <location>
        <begin position="612"/>
        <end position="622"/>
    </location>
</feature>
<evidence type="ECO:0000256" key="8">
    <source>
        <dbReference type="ARBA" id="ARBA00022759"/>
    </source>
</evidence>
<evidence type="ECO:0000256" key="10">
    <source>
        <dbReference type="ARBA" id="ARBA00022801"/>
    </source>
</evidence>
<dbReference type="InterPro" id="IPR041796">
    <property type="entry name" value="Mre11_N"/>
</dbReference>
<sequence length="707" mass="80278">MSGETFEDNANEGIEPENIIKILIATDIHLGYDESNEETGNDSFNTFEEILMLANSRNVDFILLAGDLFHKAQPSANSLNKCIQLLRTYTLGRKEIEFEVTDIATGEPMQFQRNPNFENESLSATTAPINYEDDNINVSYPVFTIHGNHDDVVNSLSAIDILSSSGLVNYFGKWEDLSEIHLRPIIIRKKATSIALYGLSHIPDRRLYNLLENDKVYVEYPGKDIGETVTDYFNILAIHQNRVERGRNNHIPVDMLPNFMNLIVWGHEHDCRIHPEQYSRMFVTQPGSSVATSLCEGESIEKHVGILQVCCNPLSNNIAKHQFLITPVKLKTVRPLIYKSIDFNDYIEELELKENKISVQVETLLSNLVFEMIREAKERLTGHPRQPKSPLLRLRVQYDNVDHLINTRRFGQRFDGVVAKNEDLLLFKKSTRRIRLEKPSIDDKLLKSTKKEDDLNRVEDFVDDYFEKVSEDKDKLSLFNFKCMSDVVRLLVDKDDQDGAEKVLQAQVNAATDYFLETSDNLEPEQLIELAYLYRDGKSFVVHEKTVENMMIRKKSSQSITQSKDFIQPSSTYNESSEDEKLFKSKTPVQSKKKLSESSPSSDFEMDDDQINDSSMKRQQNQSVSTSKRGRGSRGGKSAASMASTSRNTSTRNKSTASTAKKGKAKNDQPSIASQISQLRATRSKGPAATSTQKHSFQFVVSSSDDE</sequence>
<dbReference type="GO" id="GO:0000724">
    <property type="term" value="P:double-strand break repair via homologous recombination"/>
    <property type="evidence" value="ECO:0007669"/>
    <property type="project" value="TreeGrafter"/>
</dbReference>
<dbReference type="InterPro" id="IPR003701">
    <property type="entry name" value="Mre11"/>
</dbReference>
<keyword evidence="8 16" id="KW-0255">Endonuclease</keyword>
<evidence type="ECO:0000256" key="16">
    <source>
        <dbReference type="PIRNR" id="PIRNR000882"/>
    </source>
</evidence>
<feature type="compositionally biased region" description="Polar residues" evidence="18">
    <location>
        <begin position="558"/>
        <end position="575"/>
    </location>
</feature>
<feature type="region of interest" description="Disordered" evidence="18">
    <location>
        <begin position="558"/>
        <end position="707"/>
    </location>
</feature>
<comment type="subcellular location">
    <subcellularLocation>
        <location evidence="3">Chromosome</location>
    </subcellularLocation>
    <subcellularLocation>
        <location evidence="2 16">Nucleus</location>
    </subcellularLocation>
</comment>
<evidence type="ECO:0000313" key="21">
    <source>
        <dbReference type="Proteomes" id="UP001107558"/>
    </source>
</evidence>
<dbReference type="AlphaFoldDB" id="A0A9J6C900"/>
<evidence type="ECO:0000256" key="3">
    <source>
        <dbReference type="ARBA" id="ARBA00004286"/>
    </source>
</evidence>
<dbReference type="Pfam" id="PF04152">
    <property type="entry name" value="Mre11_DNA_bind"/>
    <property type="match status" value="1"/>
</dbReference>
<evidence type="ECO:0000256" key="6">
    <source>
        <dbReference type="ARBA" id="ARBA00022722"/>
    </source>
</evidence>
<keyword evidence="14 16" id="KW-0539">Nucleus</keyword>
<name>A0A9J6C900_POLVA</name>
<evidence type="ECO:0000256" key="11">
    <source>
        <dbReference type="ARBA" id="ARBA00022839"/>
    </source>
</evidence>
<dbReference type="SUPFAM" id="SSF56300">
    <property type="entry name" value="Metallo-dependent phosphatases"/>
    <property type="match status" value="1"/>
</dbReference>
<dbReference type="PIRSF" id="PIRSF000882">
    <property type="entry name" value="DSB_repair_MRE11"/>
    <property type="match status" value="1"/>
</dbReference>
<dbReference type="GO" id="GO:0000723">
    <property type="term" value="P:telomere maintenance"/>
    <property type="evidence" value="ECO:0007669"/>
    <property type="project" value="TreeGrafter"/>
</dbReference>
<keyword evidence="11 16" id="KW-0269">Exonuclease</keyword>
<protein>
    <recommendedName>
        <fullName evidence="16">Double-strand break repair protein</fullName>
    </recommendedName>
</protein>
<dbReference type="GO" id="GO:0000014">
    <property type="term" value="F:single-stranded DNA endodeoxyribonuclease activity"/>
    <property type="evidence" value="ECO:0007669"/>
    <property type="project" value="TreeGrafter"/>
</dbReference>
<dbReference type="GO" id="GO:0097552">
    <property type="term" value="P:mitochondrial double-strand break repair via homologous recombination"/>
    <property type="evidence" value="ECO:0007669"/>
    <property type="project" value="TreeGrafter"/>
</dbReference>
<evidence type="ECO:0000256" key="2">
    <source>
        <dbReference type="ARBA" id="ARBA00004123"/>
    </source>
</evidence>
<dbReference type="EMBL" id="JADBJN010000002">
    <property type="protein sequence ID" value="KAG5678522.1"/>
    <property type="molecule type" value="Genomic_DNA"/>
</dbReference>
<comment type="caution">
    <text evidence="20">The sequence shown here is derived from an EMBL/GenBank/DDBJ whole genome shotgun (WGS) entry which is preliminary data.</text>
</comment>
<comment type="function">
    <text evidence="16">Core component of the MRN complex, which plays a central role in double-strand break (DSB) repair, DNA recombination, maintenance of telomere integrity and meiosis. The MRN complex is involved in the repair of DNA double-strand breaks (DSBs) via homologous recombination (HR), an error-free mechanism which primarily occurs during S and G2 phases. The complex (1) mediates the end resection of damaged DNA, which generates proper single-stranded DNA, a key initial steps in HR, and is (2) required for the recruitment of other repair factors and efficient activation of ATM and ATR upon DNA damage. Within the MRN complex, MRE11 possesses both single-strand endonuclease activity and double-strand-specific 3'-5' exonuclease activity. MRE11 first endonucleolytically cleaves the 5' strand at DNA DSB ends to prevent non-homologous end joining (NHEJ) and licence HR. It then generates a single-stranded DNA gap via 3' to 5' exonucleolytic degradation, which is required for single-strand invasion and recombination.</text>
</comment>
<feature type="domain" description="Mre11 DNA-binding" evidence="19">
    <location>
        <begin position="323"/>
        <end position="491"/>
    </location>
</feature>
<dbReference type="Proteomes" id="UP001107558">
    <property type="component" value="Chromosome 2"/>
</dbReference>
<keyword evidence="12 16" id="KW-0234">DNA repair</keyword>
<evidence type="ECO:0000256" key="5">
    <source>
        <dbReference type="ARBA" id="ARBA00022454"/>
    </source>
</evidence>
<evidence type="ECO:0000256" key="7">
    <source>
        <dbReference type="ARBA" id="ARBA00022723"/>
    </source>
</evidence>
<evidence type="ECO:0000256" key="17">
    <source>
        <dbReference type="PIRSR" id="PIRSR000882-1"/>
    </source>
</evidence>
<dbReference type="InterPro" id="IPR004843">
    <property type="entry name" value="Calcineurin-like_PHP"/>
</dbReference>
<keyword evidence="6 16" id="KW-0540">Nuclease</keyword>
<evidence type="ECO:0000256" key="1">
    <source>
        <dbReference type="ARBA" id="ARBA00001936"/>
    </source>
</evidence>
<dbReference type="GO" id="GO:0042138">
    <property type="term" value="P:meiotic DNA double-strand break formation"/>
    <property type="evidence" value="ECO:0007669"/>
    <property type="project" value="TreeGrafter"/>
</dbReference>
<dbReference type="GO" id="GO:0030145">
    <property type="term" value="F:manganese ion binding"/>
    <property type="evidence" value="ECO:0007669"/>
    <property type="project" value="UniProtKB-UniRule"/>
</dbReference>
<dbReference type="PANTHER" id="PTHR10139">
    <property type="entry name" value="DOUBLE-STRAND BREAK REPAIR PROTEIN MRE11"/>
    <property type="match status" value="1"/>
</dbReference>
<dbReference type="OrthoDB" id="30417at2759"/>
<accession>A0A9J6C900</accession>
<keyword evidence="5" id="KW-0158">Chromosome</keyword>